<comment type="caution">
    <text evidence="4">The sequence shown here is derived from an EMBL/GenBank/DDBJ whole genome shotgun (WGS) entry which is preliminary data.</text>
</comment>
<dbReference type="AlphaFoldDB" id="A0A0R2C543"/>
<reference evidence="4" key="1">
    <citation type="journal article" date="2015" name="Genome Announc.">
        <title>Expanding the biotechnology potential of lactobacilli through comparative genomics of 213 strains and associated genera.</title>
        <authorList>
            <person name="Sun Z."/>
            <person name="Harris H.M."/>
            <person name="McCann A."/>
            <person name="Guo C."/>
            <person name="Argimon S."/>
            <person name="Zhang W."/>
            <person name="Yang X."/>
            <person name="Jeffery I.B."/>
            <person name="Cooney J.C."/>
            <person name="Kagawa T.F."/>
            <person name="Liu W."/>
            <person name="Song Y."/>
            <person name="Salvetti E."/>
            <person name="Wrobel A."/>
            <person name="Rasinkangas P."/>
            <person name="Parkhill J."/>
            <person name="Rea M.C."/>
            <person name="O'Sullivan O."/>
            <person name="Ritari J."/>
            <person name="Douillard F.P."/>
            <person name="Paul Ross R."/>
            <person name="Yang R."/>
            <person name="Briner A.E."/>
            <person name="Felis G.E."/>
            <person name="de Vos W.M."/>
            <person name="Barrangou R."/>
            <person name="Klaenhammer T.R."/>
            <person name="Caufield P.W."/>
            <person name="Cui Y."/>
            <person name="Zhang H."/>
            <person name="O'Toole P.W."/>
        </authorList>
    </citation>
    <scope>NUCLEOTIDE SEQUENCE [LARGE SCALE GENOMIC DNA]</scope>
    <source>
        <strain evidence="4">DSM 20605</strain>
    </source>
</reference>
<name>A0A0R2C543_9LACO</name>
<evidence type="ECO:0000259" key="3">
    <source>
        <dbReference type="Pfam" id="PF02517"/>
    </source>
</evidence>
<feature type="transmembrane region" description="Helical" evidence="2">
    <location>
        <begin position="125"/>
        <end position="145"/>
    </location>
</feature>
<dbReference type="STRING" id="1133569.FD21_GL001450"/>
<comment type="similarity">
    <text evidence="1">Belongs to the UPF0177 family.</text>
</comment>
<dbReference type="Pfam" id="PF02517">
    <property type="entry name" value="Rce1-like"/>
    <property type="match status" value="1"/>
</dbReference>
<evidence type="ECO:0000256" key="2">
    <source>
        <dbReference type="SAM" id="Phobius"/>
    </source>
</evidence>
<keyword evidence="5" id="KW-1185">Reference proteome</keyword>
<sequence>MGIWILFFSYLTFPSSPNILALLGEVAIAIIFWILVLSKIKSTKVFKNRLVFNWQQRISLSLILSLLILIMLAGNVPQNISQLANESLKNSLAGLITAILARVFEETFFRGYLFSSFINCLQQGSLRLVLAGIISSLLFGLAHLINYFTGGADLQSTLQQIFYAVSFGLCLAAIRTAFNGLLIPIILHMLIDLQAALTAYSNEHNSWLPIILVFTPLLLISGLFLFETGHKVADKDYIRIK</sequence>
<feature type="transmembrane region" description="Helical" evidence="2">
    <location>
        <begin position="58"/>
        <end position="76"/>
    </location>
</feature>
<feature type="domain" description="CAAX prenyl protease 2/Lysostaphin resistance protein A-like" evidence="3">
    <location>
        <begin position="92"/>
        <end position="193"/>
    </location>
</feature>
<dbReference type="PANTHER" id="PTHR36435:SF1">
    <property type="entry name" value="CAAX AMINO TERMINAL PROTEASE FAMILY PROTEIN"/>
    <property type="match status" value="1"/>
</dbReference>
<organism evidence="4 5">
    <name type="scientific">Liquorilactobacillus vini DSM 20605</name>
    <dbReference type="NCBI Taxonomy" id="1133569"/>
    <lineage>
        <taxon>Bacteria</taxon>
        <taxon>Bacillati</taxon>
        <taxon>Bacillota</taxon>
        <taxon>Bacilli</taxon>
        <taxon>Lactobacillales</taxon>
        <taxon>Lactobacillaceae</taxon>
        <taxon>Liquorilactobacillus</taxon>
    </lineage>
</organism>
<dbReference type="PATRIC" id="fig|1133569.4.peg.1589"/>
<evidence type="ECO:0000313" key="4">
    <source>
        <dbReference type="EMBL" id="KRM86861.1"/>
    </source>
</evidence>
<dbReference type="GO" id="GO:0004175">
    <property type="term" value="F:endopeptidase activity"/>
    <property type="evidence" value="ECO:0007669"/>
    <property type="project" value="UniProtKB-ARBA"/>
</dbReference>
<feature type="transmembrane region" description="Helical" evidence="2">
    <location>
        <begin position="206"/>
        <end position="226"/>
    </location>
</feature>
<accession>A0A0R2C543</accession>
<dbReference type="InterPro" id="IPR003675">
    <property type="entry name" value="Rce1/LyrA-like_dom"/>
</dbReference>
<dbReference type="EMBL" id="AYYX01000042">
    <property type="protein sequence ID" value="KRM86861.1"/>
    <property type="molecule type" value="Genomic_DNA"/>
</dbReference>
<keyword evidence="2" id="KW-0812">Transmembrane</keyword>
<dbReference type="InterPro" id="IPR052710">
    <property type="entry name" value="CAAX_protease"/>
</dbReference>
<dbReference type="PANTHER" id="PTHR36435">
    <property type="entry name" value="SLR1288 PROTEIN"/>
    <property type="match status" value="1"/>
</dbReference>
<dbReference type="GO" id="GO:0080120">
    <property type="term" value="P:CAAX-box protein maturation"/>
    <property type="evidence" value="ECO:0007669"/>
    <property type="project" value="UniProtKB-ARBA"/>
</dbReference>
<gene>
    <name evidence="4" type="ORF">FD21_GL001450</name>
</gene>
<dbReference type="eggNOG" id="COG1266">
    <property type="taxonomic scope" value="Bacteria"/>
</dbReference>
<keyword evidence="2" id="KW-1133">Transmembrane helix</keyword>
<proteinExistence type="inferred from homology"/>
<evidence type="ECO:0000313" key="5">
    <source>
        <dbReference type="Proteomes" id="UP000051576"/>
    </source>
</evidence>
<evidence type="ECO:0000256" key="1">
    <source>
        <dbReference type="ARBA" id="ARBA00009067"/>
    </source>
</evidence>
<feature type="transmembrane region" description="Helical" evidence="2">
    <location>
        <begin position="157"/>
        <end position="174"/>
    </location>
</feature>
<dbReference type="Proteomes" id="UP000051576">
    <property type="component" value="Unassembled WGS sequence"/>
</dbReference>
<feature type="transmembrane region" description="Helical" evidence="2">
    <location>
        <begin position="19"/>
        <end position="37"/>
    </location>
</feature>
<keyword evidence="2" id="KW-0472">Membrane</keyword>
<protein>
    <recommendedName>
        <fullName evidence="3">CAAX prenyl protease 2/Lysostaphin resistance protein A-like domain-containing protein</fullName>
    </recommendedName>
</protein>